<dbReference type="OrthoDB" id="1073339at2759"/>
<dbReference type="AlphaFoldDB" id="A0A8X7VZP7"/>
<feature type="region of interest" description="Disordered" evidence="1">
    <location>
        <begin position="1"/>
        <end position="31"/>
    </location>
</feature>
<comment type="caution">
    <text evidence="2">The sequence shown here is derived from an EMBL/GenBank/DDBJ whole genome shotgun (WGS) entry which is preliminary data.</text>
</comment>
<name>A0A8X7VZP7_BRACI</name>
<evidence type="ECO:0000313" key="3">
    <source>
        <dbReference type="Proteomes" id="UP000886595"/>
    </source>
</evidence>
<feature type="compositionally biased region" description="Basic and acidic residues" evidence="1">
    <location>
        <begin position="10"/>
        <end position="31"/>
    </location>
</feature>
<keyword evidence="3" id="KW-1185">Reference proteome</keyword>
<protein>
    <submittedName>
        <fullName evidence="2">Uncharacterized protein</fullName>
    </submittedName>
</protein>
<reference evidence="2 3" key="1">
    <citation type="submission" date="2020-02" db="EMBL/GenBank/DDBJ databases">
        <authorList>
            <person name="Ma Q."/>
            <person name="Huang Y."/>
            <person name="Song X."/>
            <person name="Pei D."/>
        </authorList>
    </citation>
    <scope>NUCLEOTIDE SEQUENCE [LARGE SCALE GENOMIC DNA]</scope>
    <source>
        <strain evidence="2">Sxm20200214</strain>
        <tissue evidence="2">Leaf</tissue>
    </source>
</reference>
<evidence type="ECO:0000256" key="1">
    <source>
        <dbReference type="SAM" id="MobiDB-lite"/>
    </source>
</evidence>
<proteinExistence type="predicted"/>
<evidence type="ECO:0000313" key="2">
    <source>
        <dbReference type="EMBL" id="KAG2320671.1"/>
    </source>
</evidence>
<dbReference type="Proteomes" id="UP000886595">
    <property type="component" value="Unassembled WGS sequence"/>
</dbReference>
<gene>
    <name evidence="2" type="ORF">Bca52824_013884</name>
</gene>
<accession>A0A8X7VZP7</accession>
<sequence length="272" mass="31517">MAVPKKRKHSGEEKKLPEKRQKKTIEASKFAEEPVDAEAITRAKFTKPEKSITALIRLRETKTDSKVTRLIRENNNTTSRVILRHDRNTNTNPRVIKGKSKQSVTALIRFRETKVDPKVTRLISENTAWRIRDHDTKRKGRAVITRKPGDEVDKQNHGFKDLIAKAREKLQEKRQNDDRNTDIASQRIAARLALDQMVETDDDFDDHLKYHTELQNLGCDFIRDQVRCLKMFSLLSRSDYESNSALETKELPTACKHVWSLSFQVNVKKVSV</sequence>
<organism evidence="2 3">
    <name type="scientific">Brassica carinata</name>
    <name type="common">Ethiopian mustard</name>
    <name type="synonym">Abyssinian cabbage</name>
    <dbReference type="NCBI Taxonomy" id="52824"/>
    <lineage>
        <taxon>Eukaryota</taxon>
        <taxon>Viridiplantae</taxon>
        <taxon>Streptophyta</taxon>
        <taxon>Embryophyta</taxon>
        <taxon>Tracheophyta</taxon>
        <taxon>Spermatophyta</taxon>
        <taxon>Magnoliopsida</taxon>
        <taxon>eudicotyledons</taxon>
        <taxon>Gunneridae</taxon>
        <taxon>Pentapetalae</taxon>
        <taxon>rosids</taxon>
        <taxon>malvids</taxon>
        <taxon>Brassicales</taxon>
        <taxon>Brassicaceae</taxon>
        <taxon>Brassiceae</taxon>
        <taxon>Brassica</taxon>
    </lineage>
</organism>
<dbReference type="EMBL" id="JAAMPC010000003">
    <property type="protein sequence ID" value="KAG2320671.1"/>
    <property type="molecule type" value="Genomic_DNA"/>
</dbReference>